<keyword evidence="2" id="KW-1185">Reference proteome</keyword>
<accession>A0A0D4CJX5</accession>
<gene>
    <name evidence="1" type="ORF">LBLM1_04980</name>
</gene>
<dbReference type="Proteomes" id="UP000003645">
    <property type="component" value="Chromosome"/>
</dbReference>
<reference evidence="1 2" key="1">
    <citation type="journal article" date="2012" name="J. Bacteriol.">
        <title>Genome sequence of Lactobacillus mucosae LM1, isolated from piglet feces.</title>
        <authorList>
            <person name="Lee J.H."/>
            <person name="Valeriano V.D."/>
            <person name="Shin Y.R."/>
            <person name="Chae J.P."/>
            <person name="Kim G.B."/>
            <person name="Ham J.S."/>
            <person name="Chun J."/>
            <person name="Kang D.K."/>
        </authorList>
    </citation>
    <scope>NUCLEOTIDE SEQUENCE [LARGE SCALE GENOMIC DNA]</scope>
    <source>
        <strain evidence="1 2">LM1</strain>
    </source>
</reference>
<evidence type="ECO:0000313" key="1">
    <source>
        <dbReference type="EMBL" id="AJT50462.1"/>
    </source>
</evidence>
<sequence length="59" mass="6920">MQYEFTLTKRIIQIDQQLLLNRMPIITGRNDLIYQTGIFHWQSQLVMLVIGVNGLICDI</sequence>
<organism evidence="1 2">
    <name type="scientific">Limosilactobacillus mucosae LM1</name>
    <dbReference type="NCBI Taxonomy" id="1130798"/>
    <lineage>
        <taxon>Bacteria</taxon>
        <taxon>Bacillati</taxon>
        <taxon>Bacillota</taxon>
        <taxon>Bacilli</taxon>
        <taxon>Lactobacillales</taxon>
        <taxon>Lactobacillaceae</taxon>
        <taxon>Limosilactobacillus</taxon>
    </lineage>
</organism>
<evidence type="ECO:0000313" key="2">
    <source>
        <dbReference type="Proteomes" id="UP000003645"/>
    </source>
</evidence>
<dbReference type="EMBL" id="CP011013">
    <property type="protein sequence ID" value="AJT50462.1"/>
    <property type="molecule type" value="Genomic_DNA"/>
</dbReference>
<dbReference type="HOGENOM" id="CLU_2954793_0_0_9"/>
<name>A0A0D4CJX5_LIMMU</name>
<dbReference type="AlphaFoldDB" id="A0A0D4CJX5"/>
<protein>
    <submittedName>
        <fullName evidence="1">Uncharacterized protein</fullName>
    </submittedName>
</protein>
<dbReference type="KEGG" id="lmu:LBLM1_04980"/>
<proteinExistence type="predicted"/>